<evidence type="ECO:0000256" key="1">
    <source>
        <dbReference type="SAM" id="SignalP"/>
    </source>
</evidence>
<keyword evidence="1" id="KW-0732">Signal</keyword>
<name>A0A847SA71_9NEIS</name>
<dbReference type="PANTHER" id="PTHR36302">
    <property type="entry name" value="BLR7088 PROTEIN"/>
    <property type="match status" value="1"/>
</dbReference>
<dbReference type="InterPro" id="IPR058248">
    <property type="entry name" value="Lxx211020-like"/>
</dbReference>
<gene>
    <name evidence="2" type="ORF">HF682_15810</name>
</gene>
<keyword evidence="3" id="KW-1185">Reference proteome</keyword>
<evidence type="ECO:0000313" key="2">
    <source>
        <dbReference type="EMBL" id="NLR76633.1"/>
    </source>
</evidence>
<dbReference type="RefSeq" id="WP_168878301.1">
    <property type="nucleotide sequence ID" value="NZ_JABAIM010000004.1"/>
</dbReference>
<dbReference type="Proteomes" id="UP000587991">
    <property type="component" value="Unassembled WGS sequence"/>
</dbReference>
<comment type="caution">
    <text evidence="2">The sequence shown here is derived from an EMBL/GenBank/DDBJ whole genome shotgun (WGS) entry which is preliminary data.</text>
</comment>
<feature type="chain" id="PRO_5032653823" evidence="1">
    <location>
        <begin position="23"/>
        <end position="152"/>
    </location>
</feature>
<dbReference type="Gene3D" id="2.60.40.1890">
    <property type="entry name" value="PCu(A)C copper chaperone"/>
    <property type="match status" value="1"/>
</dbReference>
<dbReference type="EMBL" id="JABAIM010000004">
    <property type="protein sequence ID" value="NLR76633.1"/>
    <property type="molecule type" value="Genomic_DNA"/>
</dbReference>
<dbReference type="Pfam" id="PF04314">
    <property type="entry name" value="PCuAC"/>
    <property type="match status" value="1"/>
</dbReference>
<feature type="signal peptide" evidence="1">
    <location>
        <begin position="1"/>
        <end position="22"/>
    </location>
</feature>
<sequence>MKLHMRTLLAGGLLLASTLLHAHQFAAGKLLIVHPWAKPTVPGSMAGAIYFDIRNSGEADTLVAVSSPALAEQVEMHNHINDNGVMRMRQVPNVPITANEQVHFKPHGLHVMLMGLKQPLKLGDKLPLTLRFQKAGEVKVEVVVQAEDEPAH</sequence>
<dbReference type="InterPro" id="IPR007410">
    <property type="entry name" value="LpqE-like"/>
</dbReference>
<dbReference type="PANTHER" id="PTHR36302:SF1">
    <property type="entry name" value="COPPER CHAPERONE PCU(A)C"/>
    <property type="match status" value="1"/>
</dbReference>
<evidence type="ECO:0000313" key="3">
    <source>
        <dbReference type="Proteomes" id="UP000587991"/>
    </source>
</evidence>
<proteinExistence type="predicted"/>
<organism evidence="2 3">
    <name type="scientific">Leeia aquatica</name>
    <dbReference type="NCBI Taxonomy" id="2725557"/>
    <lineage>
        <taxon>Bacteria</taxon>
        <taxon>Pseudomonadati</taxon>
        <taxon>Pseudomonadota</taxon>
        <taxon>Betaproteobacteria</taxon>
        <taxon>Neisseriales</taxon>
        <taxon>Leeiaceae</taxon>
        <taxon>Leeia</taxon>
    </lineage>
</organism>
<accession>A0A847SA71</accession>
<protein>
    <submittedName>
        <fullName evidence="2">Copper chaperone PCu(A)C</fullName>
    </submittedName>
</protein>
<dbReference type="SUPFAM" id="SSF110087">
    <property type="entry name" value="DR1885-like metal-binding protein"/>
    <property type="match status" value="1"/>
</dbReference>
<dbReference type="InterPro" id="IPR036182">
    <property type="entry name" value="PCuAC_sf"/>
</dbReference>
<reference evidence="2 3" key="1">
    <citation type="submission" date="2020-04" db="EMBL/GenBank/DDBJ databases">
        <title>Draft genome of Leeia sp. IMCC25680.</title>
        <authorList>
            <person name="Song J."/>
            <person name="Cho J.-C."/>
        </authorList>
    </citation>
    <scope>NUCLEOTIDE SEQUENCE [LARGE SCALE GENOMIC DNA]</scope>
    <source>
        <strain evidence="2 3">IMCC25680</strain>
    </source>
</reference>
<dbReference type="AlphaFoldDB" id="A0A847SA71"/>